<dbReference type="PROSITE" id="PS01180">
    <property type="entry name" value="CUB"/>
    <property type="match status" value="3"/>
</dbReference>
<dbReference type="Gene3D" id="4.10.400.10">
    <property type="entry name" value="Low-density Lipoprotein Receptor"/>
    <property type="match status" value="4"/>
</dbReference>
<dbReference type="InterPro" id="IPR000082">
    <property type="entry name" value="SEA_dom"/>
</dbReference>
<keyword evidence="18" id="KW-1185">Reference proteome</keyword>
<dbReference type="Pfam" id="PF00089">
    <property type="entry name" value="Trypsin"/>
    <property type="match status" value="2"/>
</dbReference>
<dbReference type="FunFam" id="2.40.10.10:FF:000003">
    <property type="entry name" value="Transmembrane serine protease 3"/>
    <property type="match status" value="1"/>
</dbReference>
<keyword evidence="5 11" id="KW-0720">Serine protease</keyword>
<dbReference type="CDD" id="cd00190">
    <property type="entry name" value="Tryp_SPc"/>
    <property type="match status" value="2"/>
</dbReference>
<dbReference type="InterPro" id="IPR020067">
    <property type="entry name" value="Frizzled_dom"/>
</dbReference>
<dbReference type="SUPFAM" id="SSF57424">
    <property type="entry name" value="LDL receptor-like module"/>
    <property type="match status" value="4"/>
</dbReference>
<feature type="domain" description="FZ" evidence="16">
    <location>
        <begin position="1629"/>
        <end position="1744"/>
    </location>
</feature>
<dbReference type="SMART" id="SM00042">
    <property type="entry name" value="CUB"/>
    <property type="match status" value="3"/>
</dbReference>
<dbReference type="InterPro" id="IPR023415">
    <property type="entry name" value="LDLR_class-A_CS"/>
</dbReference>
<dbReference type="PROSITE" id="PS01209">
    <property type="entry name" value="LDLRA_1"/>
    <property type="match status" value="2"/>
</dbReference>
<dbReference type="SUPFAM" id="SSF63501">
    <property type="entry name" value="Frizzled cysteine-rich domain"/>
    <property type="match status" value="2"/>
</dbReference>
<dbReference type="Pfam" id="PF01390">
    <property type="entry name" value="SEA"/>
    <property type="match status" value="1"/>
</dbReference>
<dbReference type="PANTHER" id="PTHR24252:SF7">
    <property type="entry name" value="HYALIN"/>
    <property type="match status" value="1"/>
</dbReference>
<feature type="compositionally biased region" description="Low complexity" evidence="12">
    <location>
        <begin position="339"/>
        <end position="348"/>
    </location>
</feature>
<dbReference type="CDD" id="cd07066">
    <property type="entry name" value="CRD_FZ"/>
    <property type="match status" value="2"/>
</dbReference>
<dbReference type="OMA" id="DKFICAQ"/>
<feature type="domain" description="FZ" evidence="16">
    <location>
        <begin position="705"/>
        <end position="817"/>
    </location>
</feature>
<dbReference type="InterPro" id="IPR043504">
    <property type="entry name" value="Peptidase_S1_PA_chymotrypsin"/>
</dbReference>
<dbReference type="KEGG" id="aplc:110983038"/>
<dbReference type="CDD" id="cd00112">
    <property type="entry name" value="LDLa"/>
    <property type="match status" value="4"/>
</dbReference>
<evidence type="ECO:0000313" key="18">
    <source>
        <dbReference type="Proteomes" id="UP000694845"/>
    </source>
</evidence>
<gene>
    <name evidence="19" type="primary">LOC110983038</name>
</gene>
<dbReference type="InterPro" id="IPR033116">
    <property type="entry name" value="TRYPSIN_SER"/>
</dbReference>
<dbReference type="InterPro" id="IPR000859">
    <property type="entry name" value="CUB_dom"/>
</dbReference>
<dbReference type="GO" id="GO:0005886">
    <property type="term" value="C:plasma membrane"/>
    <property type="evidence" value="ECO:0007669"/>
    <property type="project" value="UniProtKB-SubCell"/>
</dbReference>
<feature type="domain" description="Peptidase S1" evidence="17">
    <location>
        <begin position="471"/>
        <end position="740"/>
    </location>
</feature>
<evidence type="ECO:0000256" key="7">
    <source>
        <dbReference type="ARBA" id="ARBA00022989"/>
    </source>
</evidence>
<comment type="caution">
    <text evidence="10">Lacks conserved residue(s) required for the propagation of feature annotation.</text>
</comment>
<dbReference type="GO" id="GO:0004252">
    <property type="term" value="F:serine-type endopeptidase activity"/>
    <property type="evidence" value="ECO:0007669"/>
    <property type="project" value="InterPro"/>
</dbReference>
<dbReference type="SUPFAM" id="SSF50494">
    <property type="entry name" value="Trypsin-like serine proteases"/>
    <property type="match status" value="2"/>
</dbReference>
<dbReference type="Pfam" id="PF00431">
    <property type="entry name" value="CUB"/>
    <property type="match status" value="3"/>
</dbReference>
<feature type="disulfide bond" evidence="10">
    <location>
        <begin position="1125"/>
        <end position="1140"/>
    </location>
</feature>
<evidence type="ECO:0000256" key="11">
    <source>
        <dbReference type="RuleBase" id="RU363034"/>
    </source>
</evidence>
<feature type="region of interest" description="Disordered" evidence="12">
    <location>
        <begin position="1"/>
        <end position="21"/>
    </location>
</feature>
<evidence type="ECO:0000259" key="14">
    <source>
        <dbReference type="PROSITE" id="PS01180"/>
    </source>
</evidence>
<feature type="domain" description="Peptidase S1" evidence="17">
    <location>
        <begin position="1753"/>
        <end position="1987"/>
    </location>
</feature>
<dbReference type="InterPro" id="IPR035914">
    <property type="entry name" value="Sperma_CUB_dom_sf"/>
</dbReference>
<evidence type="ECO:0000256" key="6">
    <source>
        <dbReference type="ARBA" id="ARBA00022968"/>
    </source>
</evidence>
<sequence>MPSRSPQAYRDGREEDGWIRPYDPHRDVGAWSVRPHAGRGEENYGFERDYEPHYDQYYNRPYYISRNDGEIKPHRETSRHSYPGRQVPIPKSNNDRRSFIYWALALFSILAVLLLIALVIFVIVYVIQLEGDNSTASTVAPTQPPGVTTESPPGAMVNVSMRLMQPFLPGYNDPSSPEYMQLKATFTAAMDNLFLTSDLRGTYIGANINSFSPGSVDVGTTLLFTDTVLSLAPTADPNNDTPLETRIGIKIADTITTAVDNGACCQGLAINSSTVQVMQVTIEILPTSAPSVQPTVPLSTSTPTLQPTPSPPTPTPTLQPTPSSPTPTPTLQPTPSPTPTRTLQSTTSPPTPTPTLQPTPSPTRTPTLQPTPSPPTPTPTLQPTPSPPTSTPTVQPVTMSTTTTMRASITPVPDPVTTTQVAITTEDVPLTTTVDIPLTSKMVMTTASYESTTAEASTPRPSVLNPPECGISSQAPPSPPNATARGTWPWVGSFRYRDGHKCGVTLLSHDWALTSVSCVGDGGSFRSVVFGDITSTYSQSDVHIEREIARVYPHPGFNPITYDNDVAFLKMTQSVEYSQDVGPVCLQRDAQPAVSYSNCYVAGWGTLNNTNQDNLQTASASSISDGPCPETYPFLDLTDKFICAQFPNVDVCVSDLASGLVCQNNMTRVWSLIGIADSASNDCRKATFLKISNYWEEALSIVYGTPQYQCESVQVPQCISALSYSSTYPTTQSTVTEVMNSAQSSGLLNCHSLVSTVLCTSLLPECKANGTGLTLCRQTCEEVSTACATLFNQLSFSLECKLYPTGLTHASGLCESGEDYFCGNRSISLPAVFDYVTISSPNHPNAYPNYADCIWIITAPQDGYVVIKFLSLQIESCCDTLTIGEGTDVENRTTIHQQVFGSAQPLPMVIPSSVVWMRFQSDRSVQHAGFEAEVQAIGNTGLASFCSDPSSYRCFDGSFCIPYRWRCDDHQDCVLNKDESCRVIYQEFVLGVDGYQQITSPYYNTRGYPNYARLTYVTKTLPGRKLLINWDGFQTEDGLDFLEIGDGRDPDNKSTLFFRWSGKVLPPVLLSDGNEMWIQFTSDSSLNDRGFDLALFDVDGSESFDCSSNQFHCGHSVCIPDSWQCDGTANCANNSDEAGCVSLTATGRITFLVEFTSELENQTSSDYLDLRNRFRDAMGTALRFGLSEEYIYISTTVNSFRSSDDPTLRAANTPNTVVDFTVQLTNFPPGNSTNATKQAILSVLSSEVSNGTLGDIPVNASTVEIFQVSDGSTTVSTTEPPTCTNEQFECGSGQCIPQTSVCDQAVDCMDSTDEAVGQLCPVACGPSTINVSAQGSVRLTVPTFLPDLPAVTYQRCGYIISAPANYRIQLIMHKVVLHSVFQTLILTFGEGKMIQYSGSLDQPLDVISQYNLMSIALFGYIWRDNYGIDFEFRATNETDIRVCDNGLQVLPAERVCDQRHDCLDYTDEIGCQPQCGQSNYTLTYNVSVLLQLTNYPTNYVNGTACLWLITGPDHASIIFQTSVVDLANSDTLSIGQGHNFTAPLTTITVIPGVLPTGSHVLVPGNRAWVLFVSNSAETRTGFSINMRVLNDGDFLRCENLVQAFFAEDVCDGTAVCQGHPTDEVNCDACLPIPVTNCSNLLPYSTTHYPNRFAENAASAMAQYQQAKASFCQPQSELVICSLLFPECPESVSSRQAVCRSVCEAAVNGCGFNDGICDSLPNTGGDLWCNYENDIFETGICGTAPAGPNPFSRIIGGQDASPGEWPWMLAILDADYDFRCGASLINNRWAITAAHCADAVNSLLIGVLNLSNLGPNYKLVTVSEIIVHSFYDPNNDYNYENDIALLKLETPVEFNDYIRPVCLNNVQNETEKYQKCYATGWGTTVEGRTVLPDILQEVVVPLVPLENCTTALEDSFLITEKMICAGYEEGGRDSCQGDSGGPLVCEGDDGRWLLVGATSFGEGCARPGLPGVYVRISQYIDFIQFHVNQDVPTPGKVIG</sequence>
<feature type="domain" description="CUB" evidence="14">
    <location>
        <begin position="822"/>
        <end position="937"/>
    </location>
</feature>
<keyword evidence="8 13" id="KW-0472">Membrane</keyword>
<feature type="region of interest" description="Disordered" evidence="12">
    <location>
        <begin position="450"/>
        <end position="483"/>
    </location>
</feature>
<feature type="disulfide bond" evidence="10">
    <location>
        <begin position="1106"/>
        <end position="1118"/>
    </location>
</feature>
<evidence type="ECO:0000256" key="3">
    <source>
        <dbReference type="ARBA" id="ARBA00022692"/>
    </source>
</evidence>
<keyword evidence="6" id="KW-0735">Signal-anchor</keyword>
<evidence type="ECO:0000256" key="4">
    <source>
        <dbReference type="ARBA" id="ARBA00022801"/>
    </source>
</evidence>
<feature type="disulfide bond" evidence="10">
    <location>
        <begin position="1290"/>
        <end position="1308"/>
    </location>
</feature>
<evidence type="ECO:0000256" key="10">
    <source>
        <dbReference type="PROSITE-ProRule" id="PRU00124"/>
    </source>
</evidence>
<comment type="subcellular location">
    <subcellularLocation>
        <location evidence="1">Cell membrane</location>
        <topology evidence="1">Single-pass type II membrane protein</topology>
    </subcellularLocation>
</comment>
<dbReference type="InterPro" id="IPR001254">
    <property type="entry name" value="Trypsin_dom"/>
</dbReference>
<dbReference type="GeneID" id="110983038"/>
<evidence type="ECO:0000256" key="5">
    <source>
        <dbReference type="ARBA" id="ARBA00022825"/>
    </source>
</evidence>
<dbReference type="Gene3D" id="2.40.10.10">
    <property type="entry name" value="Trypsin-like serine proteases"/>
    <property type="match status" value="2"/>
</dbReference>
<dbReference type="GO" id="GO:0006508">
    <property type="term" value="P:proteolysis"/>
    <property type="evidence" value="ECO:0007669"/>
    <property type="project" value="UniProtKB-KW"/>
</dbReference>
<dbReference type="OrthoDB" id="5912168at2759"/>
<keyword evidence="7 13" id="KW-1133">Transmembrane helix</keyword>
<feature type="disulfide bond" evidence="10">
    <location>
        <begin position="1113"/>
        <end position="1131"/>
    </location>
</feature>
<dbReference type="PROSITE" id="PS50068">
    <property type="entry name" value="LDLRA_2"/>
    <property type="match status" value="3"/>
</dbReference>
<evidence type="ECO:0000259" key="17">
    <source>
        <dbReference type="PROSITE" id="PS50240"/>
    </source>
</evidence>
<dbReference type="SUPFAM" id="SSF49854">
    <property type="entry name" value="Spermadhesin, CUB domain"/>
    <property type="match status" value="3"/>
</dbReference>
<accession>A0A8B7YWA1</accession>
<feature type="domain" description="SEA" evidence="15">
    <location>
        <begin position="1139"/>
        <end position="1270"/>
    </location>
</feature>
<dbReference type="PROSITE" id="PS00134">
    <property type="entry name" value="TRYPSIN_HIS"/>
    <property type="match status" value="1"/>
</dbReference>
<evidence type="ECO:0000259" key="16">
    <source>
        <dbReference type="PROSITE" id="PS50038"/>
    </source>
</evidence>
<keyword evidence="9 10" id="KW-1015">Disulfide bond</keyword>
<evidence type="ECO:0000256" key="13">
    <source>
        <dbReference type="SAM" id="Phobius"/>
    </source>
</evidence>
<keyword evidence="3 13" id="KW-0812">Transmembrane</keyword>
<feature type="compositionally biased region" description="Pro residues" evidence="12">
    <location>
        <begin position="349"/>
        <end position="390"/>
    </location>
</feature>
<feature type="region of interest" description="Disordered" evidence="12">
    <location>
        <begin position="290"/>
        <end position="398"/>
    </location>
</feature>
<dbReference type="RefSeq" id="XP_022097599.1">
    <property type="nucleotide sequence ID" value="XM_022241907.1"/>
</dbReference>
<evidence type="ECO:0000256" key="12">
    <source>
        <dbReference type="SAM" id="MobiDB-lite"/>
    </source>
</evidence>
<evidence type="ECO:0000313" key="19">
    <source>
        <dbReference type="RefSeq" id="XP_022097599.1"/>
    </source>
</evidence>
<dbReference type="InterPro" id="IPR036790">
    <property type="entry name" value="Frizzled_dom_sf"/>
</dbReference>
<dbReference type="SMART" id="SM00020">
    <property type="entry name" value="Tryp_SPc"/>
    <property type="match status" value="2"/>
</dbReference>
<dbReference type="PRINTS" id="PR00261">
    <property type="entry name" value="LDLRECEPTOR"/>
</dbReference>
<proteinExistence type="predicted"/>
<dbReference type="PROSITE" id="PS00135">
    <property type="entry name" value="TRYPSIN_SER"/>
    <property type="match status" value="1"/>
</dbReference>
<name>A0A8B7YWA1_ACAPL</name>
<dbReference type="Gene3D" id="2.60.120.290">
    <property type="entry name" value="Spermadhesin, CUB domain"/>
    <property type="match status" value="3"/>
</dbReference>
<evidence type="ECO:0000256" key="2">
    <source>
        <dbReference type="ARBA" id="ARBA00022670"/>
    </source>
</evidence>
<dbReference type="InterPro" id="IPR002172">
    <property type="entry name" value="LDrepeatLR_classA_rpt"/>
</dbReference>
<evidence type="ECO:0000259" key="15">
    <source>
        <dbReference type="PROSITE" id="PS50024"/>
    </source>
</evidence>
<dbReference type="InterPro" id="IPR009003">
    <property type="entry name" value="Peptidase_S1_PA"/>
</dbReference>
<feature type="domain" description="SEA" evidence="15">
    <location>
        <begin position="153"/>
        <end position="282"/>
    </location>
</feature>
<dbReference type="InterPro" id="IPR018114">
    <property type="entry name" value="TRYPSIN_HIS"/>
</dbReference>
<feature type="domain" description="CUB" evidence="14">
    <location>
        <begin position="981"/>
        <end position="1098"/>
    </location>
</feature>
<evidence type="ECO:0000256" key="1">
    <source>
        <dbReference type="ARBA" id="ARBA00004401"/>
    </source>
</evidence>
<feature type="transmembrane region" description="Helical" evidence="13">
    <location>
        <begin position="99"/>
        <end position="127"/>
    </location>
</feature>
<dbReference type="PROSITE" id="PS50240">
    <property type="entry name" value="TRYPSIN_DOM"/>
    <property type="match status" value="2"/>
</dbReference>
<dbReference type="PROSITE" id="PS50024">
    <property type="entry name" value="SEA"/>
    <property type="match status" value="2"/>
</dbReference>
<evidence type="ECO:0000256" key="8">
    <source>
        <dbReference type="ARBA" id="ARBA00023136"/>
    </source>
</evidence>
<feature type="compositionally biased region" description="Pro residues" evidence="12">
    <location>
        <begin position="306"/>
        <end position="338"/>
    </location>
</feature>
<evidence type="ECO:0000256" key="9">
    <source>
        <dbReference type="ARBA" id="ARBA00023157"/>
    </source>
</evidence>
<dbReference type="Pfam" id="PF00057">
    <property type="entry name" value="Ldl_recept_a"/>
    <property type="match status" value="2"/>
</dbReference>
<dbReference type="SMART" id="SM00192">
    <property type="entry name" value="LDLa"/>
    <property type="match status" value="4"/>
</dbReference>
<dbReference type="Pfam" id="PF01392">
    <property type="entry name" value="Fz"/>
    <property type="match status" value="2"/>
</dbReference>
<protein>
    <submittedName>
        <fullName evidence="19">Uncharacterized protein LOC110983038</fullName>
    </submittedName>
</protein>
<feature type="compositionally biased region" description="Low complexity" evidence="12">
    <location>
        <begin position="290"/>
        <end position="305"/>
    </location>
</feature>
<dbReference type="PANTHER" id="PTHR24252">
    <property type="entry name" value="ACROSIN-RELATED"/>
    <property type="match status" value="1"/>
</dbReference>
<dbReference type="PROSITE" id="PS50038">
    <property type="entry name" value="FZ"/>
    <property type="match status" value="2"/>
</dbReference>
<dbReference type="InterPro" id="IPR036055">
    <property type="entry name" value="LDL_receptor-like_sf"/>
</dbReference>
<dbReference type="SMART" id="SM00200">
    <property type="entry name" value="SEA"/>
    <property type="match status" value="2"/>
</dbReference>
<keyword evidence="4 11" id="KW-0378">Hydrolase</keyword>
<feature type="domain" description="CUB" evidence="14">
    <location>
        <begin position="1475"/>
        <end position="1589"/>
    </location>
</feature>
<dbReference type="SUPFAM" id="SSF82671">
    <property type="entry name" value="SEA domain"/>
    <property type="match status" value="1"/>
</dbReference>
<dbReference type="Proteomes" id="UP000694845">
    <property type="component" value="Unplaced"/>
</dbReference>
<dbReference type="InterPro" id="IPR036364">
    <property type="entry name" value="SEA_dom_sf"/>
</dbReference>
<dbReference type="FunFam" id="2.60.120.290:FF:000056">
    <property type="entry name" value="C-type LECtin"/>
    <property type="match status" value="1"/>
</dbReference>
<feature type="disulfide bond" evidence="10">
    <location>
        <begin position="1283"/>
        <end position="1295"/>
    </location>
</feature>
<dbReference type="SMART" id="SM00063">
    <property type="entry name" value="FRI"/>
    <property type="match status" value="1"/>
</dbReference>
<reference evidence="19" key="1">
    <citation type="submission" date="2025-08" db="UniProtKB">
        <authorList>
            <consortium name="RefSeq"/>
        </authorList>
    </citation>
    <scope>IDENTIFICATION</scope>
</reference>
<dbReference type="Gene3D" id="1.10.2000.10">
    <property type="entry name" value="Frizzled cysteine-rich domain"/>
    <property type="match status" value="2"/>
</dbReference>
<organism evidence="18 19">
    <name type="scientific">Acanthaster planci</name>
    <name type="common">Crown-of-thorns starfish</name>
    <dbReference type="NCBI Taxonomy" id="133434"/>
    <lineage>
        <taxon>Eukaryota</taxon>
        <taxon>Metazoa</taxon>
        <taxon>Echinodermata</taxon>
        <taxon>Eleutherozoa</taxon>
        <taxon>Asterozoa</taxon>
        <taxon>Asteroidea</taxon>
        <taxon>Valvatacea</taxon>
        <taxon>Valvatida</taxon>
        <taxon>Acanthasteridae</taxon>
        <taxon>Acanthaster</taxon>
    </lineage>
</organism>
<dbReference type="Gene3D" id="3.30.70.960">
    <property type="entry name" value="SEA domain"/>
    <property type="match status" value="1"/>
</dbReference>
<feature type="compositionally biased region" description="Basic and acidic residues" evidence="12">
    <location>
        <begin position="10"/>
        <end position="21"/>
    </location>
</feature>
<dbReference type="CDD" id="cd00041">
    <property type="entry name" value="CUB"/>
    <property type="match status" value="3"/>
</dbReference>
<keyword evidence="2 11" id="KW-0645">Protease</keyword>